<feature type="transmembrane region" description="Helical" evidence="1">
    <location>
        <begin position="7"/>
        <end position="29"/>
    </location>
</feature>
<keyword evidence="1" id="KW-0812">Transmembrane</keyword>
<proteinExistence type="predicted"/>
<organism evidence="2">
    <name type="scientific">Dulem virus 31</name>
    <dbReference type="NCBI Taxonomy" id="3145749"/>
    <lineage>
        <taxon>Viruses</taxon>
        <taxon>Monodnaviria</taxon>
        <taxon>Sangervirae</taxon>
        <taxon>Phixviricota</taxon>
        <taxon>Malgrandaviricetes</taxon>
        <taxon>Petitvirales</taxon>
        <taxon>Microviridae</taxon>
        <taxon>Microvirus</taxon>
    </lineage>
</organism>
<keyword evidence="1" id="KW-0472">Membrane</keyword>
<reference evidence="2" key="1">
    <citation type="submission" date="2024-03" db="EMBL/GenBank/DDBJ databases">
        <title>Diverse circular DNA viruses in blood, oral, and fecal samples of captive lemurs.</title>
        <authorList>
            <person name="Paietta E.N."/>
            <person name="Kraberger S."/>
            <person name="Lund M.C."/>
            <person name="Custer J.M."/>
            <person name="Vargas K.M."/>
            <person name="Ehmke E.E."/>
            <person name="Yoder A.D."/>
            <person name="Varsani A."/>
        </authorList>
    </citation>
    <scope>NUCLEOTIDE SEQUENCE</scope>
    <source>
        <strain evidence="2">Duke_17_45</strain>
    </source>
</reference>
<evidence type="ECO:0000313" key="2">
    <source>
        <dbReference type="EMBL" id="XCD03080.1"/>
    </source>
</evidence>
<protein>
    <recommendedName>
        <fullName evidence="3">Holin</fullName>
    </recommendedName>
</protein>
<feature type="transmembrane region" description="Helical" evidence="1">
    <location>
        <begin position="35"/>
        <end position="54"/>
    </location>
</feature>
<accession>A0AAU8AUP1</accession>
<dbReference type="EMBL" id="PP511318">
    <property type="protein sequence ID" value="XCD03080.1"/>
    <property type="molecule type" value="Genomic_DNA"/>
</dbReference>
<keyword evidence="1" id="KW-1133">Transmembrane helix</keyword>
<sequence length="60" mass="6649">MKWYEVILNYLTQESTYTGLLAIVTAFGIALKPELSQAIITFALGTFGLIKVIVNEKANK</sequence>
<name>A0AAU8AUP1_9VIRU</name>
<evidence type="ECO:0008006" key="3">
    <source>
        <dbReference type="Google" id="ProtNLM"/>
    </source>
</evidence>
<evidence type="ECO:0000256" key="1">
    <source>
        <dbReference type="SAM" id="Phobius"/>
    </source>
</evidence>